<dbReference type="EMBL" id="ACDX02000009">
    <property type="protein sequence ID" value="EFC88267.1"/>
    <property type="molecule type" value="Genomic_DNA"/>
</dbReference>
<comment type="caution">
    <text evidence="1">The sequence shown here is derived from an EMBL/GenBank/DDBJ whole genome shotgun (WGS) entry which is preliminary data.</text>
</comment>
<proteinExistence type="predicted"/>
<evidence type="ECO:0000313" key="1">
    <source>
        <dbReference type="EMBL" id="EFC88267.1"/>
    </source>
</evidence>
<name>D2ZX64_NEIM2</name>
<accession>D2ZX64</accession>
<dbReference type="Proteomes" id="UP000003344">
    <property type="component" value="Unassembled WGS sequence"/>
</dbReference>
<dbReference type="AlphaFoldDB" id="D2ZX64"/>
<evidence type="ECO:0000313" key="2">
    <source>
        <dbReference type="Proteomes" id="UP000003344"/>
    </source>
</evidence>
<gene>
    <name evidence="1" type="ORF">NEIMUCOT_05213</name>
</gene>
<protein>
    <submittedName>
        <fullName evidence="1">Uncharacterized protein</fullName>
    </submittedName>
</protein>
<sequence>MSAVRVKLCQQNGGKVKPYPRGRLKSRKILAKRRCGGIMTAFCAKPHDAVVFISISAPHSNEKNIIRIDRDDDDYRRASRAASG</sequence>
<reference evidence="1 2" key="1">
    <citation type="submission" date="2009-10" db="EMBL/GenBank/DDBJ databases">
        <authorList>
            <person name="Weinstock G."/>
            <person name="Sodergren E."/>
            <person name="Clifton S."/>
            <person name="Fulton L."/>
            <person name="Fulton B."/>
            <person name="Courtney L."/>
            <person name="Fronick C."/>
            <person name="Harrison M."/>
            <person name="Strong C."/>
            <person name="Farmer C."/>
            <person name="Delahaunty K."/>
            <person name="Markovic C."/>
            <person name="Hall O."/>
            <person name="Minx P."/>
            <person name="Tomlinson C."/>
            <person name="Mitreva M."/>
            <person name="Nelson J."/>
            <person name="Hou S."/>
            <person name="Wollam A."/>
            <person name="Pepin K.H."/>
            <person name="Johnson M."/>
            <person name="Bhonagiri V."/>
            <person name="Nash W.E."/>
            <person name="Warren W."/>
            <person name="Chinwalla A."/>
            <person name="Mardis E.R."/>
            <person name="Wilson R.K."/>
        </authorList>
    </citation>
    <scope>NUCLEOTIDE SEQUENCE [LARGE SCALE GENOMIC DNA]</scope>
    <source>
        <strain evidence="2">ATCC 25996 / DSM 4631 / NCTC 10774 / M26</strain>
    </source>
</reference>
<dbReference type="STRING" id="546266.NEIMUCOT_05213"/>
<organism evidence="1 2">
    <name type="scientific">Neisseria mucosa (strain ATCC 25996 / DSM 4631 / NCTC 10774 / M26)</name>
    <dbReference type="NCBI Taxonomy" id="546266"/>
    <lineage>
        <taxon>Bacteria</taxon>
        <taxon>Pseudomonadati</taxon>
        <taxon>Pseudomonadota</taxon>
        <taxon>Betaproteobacteria</taxon>
        <taxon>Neisseriales</taxon>
        <taxon>Neisseriaceae</taxon>
        <taxon>Neisseria</taxon>
    </lineage>
</organism>